<dbReference type="InterPro" id="IPR016181">
    <property type="entry name" value="Acyl_CoA_acyltransferase"/>
</dbReference>
<dbReference type="AlphaFoldDB" id="A0A4Y3KNV8"/>
<dbReference type="PROSITE" id="PS51186">
    <property type="entry name" value="GNAT"/>
    <property type="match status" value="1"/>
</dbReference>
<gene>
    <name evidence="2" type="ORF">CGE01nite_18490</name>
</gene>
<evidence type="ECO:0000313" key="3">
    <source>
        <dbReference type="Proteomes" id="UP000320461"/>
    </source>
</evidence>
<evidence type="ECO:0000313" key="2">
    <source>
        <dbReference type="EMBL" id="GEA84598.1"/>
    </source>
</evidence>
<reference evidence="2 3" key="1">
    <citation type="submission" date="2019-06" db="EMBL/GenBank/DDBJ databases">
        <title>Whole genome shotgun sequence of Cellulomonas gelida NBRC 3748.</title>
        <authorList>
            <person name="Hosoyama A."/>
            <person name="Uohara A."/>
            <person name="Ohji S."/>
            <person name="Ichikawa N."/>
        </authorList>
    </citation>
    <scope>NUCLEOTIDE SEQUENCE [LARGE SCALE GENOMIC DNA]</scope>
    <source>
        <strain evidence="2 3">NBRC 3748</strain>
    </source>
</reference>
<dbReference type="InterPro" id="IPR000182">
    <property type="entry name" value="GNAT_dom"/>
</dbReference>
<dbReference type="RefSeq" id="WP_141370462.1">
    <property type="nucleotide sequence ID" value="NZ_BJLQ01000017.1"/>
</dbReference>
<dbReference type="EMBL" id="BJLQ01000017">
    <property type="protein sequence ID" value="GEA84598.1"/>
    <property type="molecule type" value="Genomic_DNA"/>
</dbReference>
<dbReference type="Proteomes" id="UP000320461">
    <property type="component" value="Unassembled WGS sequence"/>
</dbReference>
<accession>A0A4Y3KNV8</accession>
<name>A0A4Y3KNV8_9CELL</name>
<dbReference type="GO" id="GO:0016747">
    <property type="term" value="F:acyltransferase activity, transferring groups other than amino-acyl groups"/>
    <property type="evidence" value="ECO:0007669"/>
    <property type="project" value="InterPro"/>
</dbReference>
<protein>
    <recommendedName>
        <fullName evidence="1">N-acetyltransferase domain-containing protein</fullName>
    </recommendedName>
</protein>
<organism evidence="2 3">
    <name type="scientific">Cellulomonas gelida</name>
    <dbReference type="NCBI Taxonomy" id="1712"/>
    <lineage>
        <taxon>Bacteria</taxon>
        <taxon>Bacillati</taxon>
        <taxon>Actinomycetota</taxon>
        <taxon>Actinomycetes</taxon>
        <taxon>Micrococcales</taxon>
        <taxon>Cellulomonadaceae</taxon>
        <taxon>Cellulomonas</taxon>
    </lineage>
</organism>
<feature type="domain" description="N-acetyltransferase" evidence="1">
    <location>
        <begin position="19"/>
        <end position="179"/>
    </location>
</feature>
<dbReference type="SUPFAM" id="SSF55729">
    <property type="entry name" value="Acyl-CoA N-acyltransferases (Nat)"/>
    <property type="match status" value="1"/>
</dbReference>
<dbReference type="Pfam" id="PF00583">
    <property type="entry name" value="Acetyltransf_1"/>
    <property type="match status" value="1"/>
</dbReference>
<dbReference type="CDD" id="cd04301">
    <property type="entry name" value="NAT_SF"/>
    <property type="match status" value="1"/>
</dbReference>
<sequence length="195" mass="20885">MSHFAEYLPGRHGMRDATLVLRAALPGDVDGIARVARTRGDRLVGLEDRLSAWVRDDERVVVVACRAAETDRGVGDEVVGWSSASRMSGHDDAPDGWYVSSLTVDPAWRRRGAGDRLLAAVVAATSVRSPVLRSIVNATNLPSLDLHAAHAFVEEARGSSFAGITFLGGEGVLLRRQRDDHAAPPAPDVRDMLGA</sequence>
<comment type="caution">
    <text evidence="2">The sequence shown here is derived from an EMBL/GenBank/DDBJ whole genome shotgun (WGS) entry which is preliminary data.</text>
</comment>
<proteinExistence type="predicted"/>
<evidence type="ECO:0000259" key="1">
    <source>
        <dbReference type="PROSITE" id="PS51186"/>
    </source>
</evidence>
<keyword evidence="3" id="KW-1185">Reference proteome</keyword>
<dbReference type="OrthoDB" id="3254236at2"/>
<dbReference type="Gene3D" id="3.40.630.30">
    <property type="match status" value="1"/>
</dbReference>